<dbReference type="AlphaFoldDB" id="A0A6G1DDD3"/>
<feature type="compositionally biased region" description="Polar residues" evidence="1">
    <location>
        <begin position="37"/>
        <end position="49"/>
    </location>
</feature>
<sequence>MPWAWSPWPVRHGTVKWRVRVVGTVKWWVRVIGSESTATPRQMKTTVTSDDSEGQMVAPELSGDGKRRRWDKAVGQRKGGAGGEGVGDGKGSQPLKLT</sequence>
<feature type="region of interest" description="Disordered" evidence="1">
    <location>
        <begin position="37"/>
        <end position="98"/>
    </location>
</feature>
<name>A0A6G1DDD3_9ORYZ</name>
<keyword evidence="3" id="KW-1185">Reference proteome</keyword>
<gene>
    <name evidence="2" type="ORF">E2562_002911</name>
</gene>
<accession>A0A6G1DDD3</accession>
<evidence type="ECO:0000256" key="1">
    <source>
        <dbReference type="SAM" id="MobiDB-lite"/>
    </source>
</evidence>
<reference evidence="2 3" key="1">
    <citation type="submission" date="2019-11" db="EMBL/GenBank/DDBJ databases">
        <title>Whole genome sequence of Oryza granulata.</title>
        <authorList>
            <person name="Li W."/>
        </authorList>
    </citation>
    <scope>NUCLEOTIDE SEQUENCE [LARGE SCALE GENOMIC DNA]</scope>
    <source>
        <strain evidence="3">cv. Menghai</strain>
        <tissue evidence="2">Leaf</tissue>
    </source>
</reference>
<feature type="compositionally biased region" description="Gly residues" evidence="1">
    <location>
        <begin position="77"/>
        <end position="90"/>
    </location>
</feature>
<dbReference type="EMBL" id="SPHZ02000006">
    <property type="protein sequence ID" value="KAF0910450.1"/>
    <property type="molecule type" value="Genomic_DNA"/>
</dbReference>
<evidence type="ECO:0000313" key="3">
    <source>
        <dbReference type="Proteomes" id="UP000479710"/>
    </source>
</evidence>
<protein>
    <submittedName>
        <fullName evidence="2">Uncharacterized protein</fullName>
    </submittedName>
</protein>
<evidence type="ECO:0000313" key="2">
    <source>
        <dbReference type="EMBL" id="KAF0910450.1"/>
    </source>
</evidence>
<organism evidence="2 3">
    <name type="scientific">Oryza meyeriana var. granulata</name>
    <dbReference type="NCBI Taxonomy" id="110450"/>
    <lineage>
        <taxon>Eukaryota</taxon>
        <taxon>Viridiplantae</taxon>
        <taxon>Streptophyta</taxon>
        <taxon>Embryophyta</taxon>
        <taxon>Tracheophyta</taxon>
        <taxon>Spermatophyta</taxon>
        <taxon>Magnoliopsida</taxon>
        <taxon>Liliopsida</taxon>
        <taxon>Poales</taxon>
        <taxon>Poaceae</taxon>
        <taxon>BOP clade</taxon>
        <taxon>Oryzoideae</taxon>
        <taxon>Oryzeae</taxon>
        <taxon>Oryzinae</taxon>
        <taxon>Oryza</taxon>
        <taxon>Oryza meyeriana</taxon>
    </lineage>
</organism>
<comment type="caution">
    <text evidence="2">The sequence shown here is derived from an EMBL/GenBank/DDBJ whole genome shotgun (WGS) entry which is preliminary data.</text>
</comment>
<proteinExistence type="predicted"/>
<dbReference type="Proteomes" id="UP000479710">
    <property type="component" value="Unassembled WGS sequence"/>
</dbReference>